<protein>
    <submittedName>
        <fullName evidence="1">RCG59786</fullName>
    </submittedName>
</protein>
<gene>
    <name evidence="1" type="ORF">rCG_59786</name>
</gene>
<proteinExistence type="predicted"/>
<sequence length="73" mass="7946">MESGTIRRCGLVGGMCHCVGGLQGLLMLKLHPVQKRVSSWLPSDQDVELSMSPAPCLPACCHVFSHDDNRLNL</sequence>
<organism evidence="1 2">
    <name type="scientific">Rattus norvegicus</name>
    <name type="common">Rat</name>
    <dbReference type="NCBI Taxonomy" id="10116"/>
    <lineage>
        <taxon>Eukaryota</taxon>
        <taxon>Metazoa</taxon>
        <taxon>Chordata</taxon>
        <taxon>Craniata</taxon>
        <taxon>Vertebrata</taxon>
        <taxon>Euteleostomi</taxon>
        <taxon>Mammalia</taxon>
        <taxon>Eutheria</taxon>
        <taxon>Euarchontoglires</taxon>
        <taxon>Glires</taxon>
        <taxon>Rodentia</taxon>
        <taxon>Myomorpha</taxon>
        <taxon>Muroidea</taxon>
        <taxon>Muridae</taxon>
        <taxon>Murinae</taxon>
        <taxon>Rattus</taxon>
    </lineage>
</organism>
<dbReference type="EMBL" id="CH473950">
    <property type="protein sequence ID" value="EDM16395.1"/>
    <property type="molecule type" value="Genomic_DNA"/>
</dbReference>
<dbReference type="Proteomes" id="UP000234681">
    <property type="component" value="Chromosome 7"/>
</dbReference>
<evidence type="ECO:0000313" key="2">
    <source>
        <dbReference type="Proteomes" id="UP000234681"/>
    </source>
</evidence>
<name>A6HR27_RAT</name>
<dbReference type="AlphaFoldDB" id="A6HR27"/>
<accession>A6HR27</accession>
<reference evidence="1 2" key="1">
    <citation type="submission" date="2005-09" db="EMBL/GenBank/DDBJ databases">
        <authorList>
            <person name="Mural R.J."/>
            <person name="Li P.W."/>
            <person name="Adams M.D."/>
            <person name="Amanatides P.G."/>
            <person name="Baden-Tillson H."/>
            <person name="Barnstead M."/>
            <person name="Chin S.H."/>
            <person name="Dew I."/>
            <person name="Evans C.A."/>
            <person name="Ferriera S."/>
            <person name="Flanigan M."/>
            <person name="Fosler C."/>
            <person name="Glodek A."/>
            <person name="Gu Z."/>
            <person name="Holt R.A."/>
            <person name="Jennings D."/>
            <person name="Kraft C.L."/>
            <person name="Lu F."/>
            <person name="Nguyen T."/>
            <person name="Nusskern D.R."/>
            <person name="Pfannkoch C.M."/>
            <person name="Sitter C."/>
            <person name="Sutton G.G."/>
            <person name="Venter J.C."/>
            <person name="Wang Z."/>
            <person name="Woodage T."/>
            <person name="Zheng X.H."/>
            <person name="Zhong F."/>
        </authorList>
    </citation>
    <scope>NUCLEOTIDE SEQUENCE [LARGE SCALE GENOMIC DNA]</scope>
    <source>
        <strain>BN</strain>
        <strain evidence="2">Sprague-Dawley</strain>
    </source>
</reference>
<evidence type="ECO:0000313" key="1">
    <source>
        <dbReference type="EMBL" id="EDM16395.1"/>
    </source>
</evidence>